<dbReference type="InterPro" id="IPR010666">
    <property type="entry name" value="Znf_GRF"/>
</dbReference>
<feature type="transmembrane region" description="Helical" evidence="5">
    <location>
        <begin position="125"/>
        <end position="144"/>
    </location>
</feature>
<keyword evidence="5" id="KW-1133">Transmembrane helix</keyword>
<dbReference type="Pfam" id="PF06839">
    <property type="entry name" value="Zn_ribbon_GRF"/>
    <property type="match status" value="1"/>
</dbReference>
<gene>
    <name evidence="7" type="ORF">KY290_000732</name>
</gene>
<keyword evidence="8" id="KW-1185">Reference proteome</keyword>
<comment type="caution">
    <text evidence="7">The sequence shown here is derived from an EMBL/GenBank/DDBJ whole genome shotgun (WGS) entry which is preliminary data.</text>
</comment>
<keyword evidence="3" id="KW-0862">Zinc</keyword>
<evidence type="ECO:0000313" key="8">
    <source>
        <dbReference type="Proteomes" id="UP000826656"/>
    </source>
</evidence>
<evidence type="ECO:0000259" key="6">
    <source>
        <dbReference type="PROSITE" id="PS51999"/>
    </source>
</evidence>
<dbReference type="PANTHER" id="PTHR33248">
    <property type="entry name" value="ZINC ION-BINDING PROTEIN"/>
    <property type="match status" value="1"/>
</dbReference>
<evidence type="ECO:0000256" key="2">
    <source>
        <dbReference type="ARBA" id="ARBA00022771"/>
    </source>
</evidence>
<protein>
    <recommendedName>
        <fullName evidence="6">GRF-type domain-containing protein</fullName>
    </recommendedName>
</protein>
<proteinExistence type="predicted"/>
<keyword evidence="5" id="KW-0472">Membrane</keyword>
<evidence type="ECO:0000256" key="5">
    <source>
        <dbReference type="SAM" id="Phobius"/>
    </source>
</evidence>
<dbReference type="EMBL" id="JAIVGD010000001">
    <property type="protein sequence ID" value="KAH0781134.1"/>
    <property type="molecule type" value="Genomic_DNA"/>
</dbReference>
<sequence>MSESSCDSISNSMIMTCFCGELARCFTSRTPLNPERRFYRCSKPKIENCEFWRWEDSSSENSSIEVNLLKSKLEVATLKTDNLRESLNAVKIERDNLKKILENLESLNYFEVNKSRNLEAKVSKLKMLCILSFTVFVVFVVAIFKRLTGSMRNICC</sequence>
<organism evidence="7 8">
    <name type="scientific">Solanum tuberosum</name>
    <name type="common">Potato</name>
    <dbReference type="NCBI Taxonomy" id="4113"/>
    <lineage>
        <taxon>Eukaryota</taxon>
        <taxon>Viridiplantae</taxon>
        <taxon>Streptophyta</taxon>
        <taxon>Embryophyta</taxon>
        <taxon>Tracheophyta</taxon>
        <taxon>Spermatophyta</taxon>
        <taxon>Magnoliopsida</taxon>
        <taxon>eudicotyledons</taxon>
        <taxon>Gunneridae</taxon>
        <taxon>Pentapetalae</taxon>
        <taxon>asterids</taxon>
        <taxon>lamiids</taxon>
        <taxon>Solanales</taxon>
        <taxon>Solanaceae</taxon>
        <taxon>Solanoideae</taxon>
        <taxon>Solaneae</taxon>
        <taxon>Solanum</taxon>
    </lineage>
</organism>
<name>A0ABQ7WK65_SOLTU</name>
<dbReference type="Proteomes" id="UP000826656">
    <property type="component" value="Unassembled WGS sequence"/>
</dbReference>
<accession>A0ABQ7WK65</accession>
<keyword evidence="5" id="KW-0812">Transmembrane</keyword>
<reference evidence="7 8" key="1">
    <citation type="journal article" date="2021" name="bioRxiv">
        <title>Chromosome-scale and haplotype-resolved genome assembly of a tetraploid potato cultivar.</title>
        <authorList>
            <person name="Sun H."/>
            <person name="Jiao W.-B."/>
            <person name="Krause K."/>
            <person name="Campoy J.A."/>
            <person name="Goel M."/>
            <person name="Folz-Donahue K."/>
            <person name="Kukat C."/>
            <person name="Huettel B."/>
            <person name="Schneeberger K."/>
        </authorList>
    </citation>
    <scope>NUCLEOTIDE SEQUENCE [LARGE SCALE GENOMIC DNA]</scope>
    <source>
        <strain evidence="7">SolTubOtavaFocal</strain>
        <tissue evidence="7">Leaves</tissue>
    </source>
</reference>
<keyword evidence="2 4" id="KW-0863">Zinc-finger</keyword>
<evidence type="ECO:0000256" key="3">
    <source>
        <dbReference type="ARBA" id="ARBA00022833"/>
    </source>
</evidence>
<evidence type="ECO:0000313" key="7">
    <source>
        <dbReference type="EMBL" id="KAH0781134.1"/>
    </source>
</evidence>
<dbReference type="PROSITE" id="PS51999">
    <property type="entry name" value="ZF_GRF"/>
    <property type="match status" value="1"/>
</dbReference>
<evidence type="ECO:0000256" key="4">
    <source>
        <dbReference type="PROSITE-ProRule" id="PRU01343"/>
    </source>
</evidence>
<feature type="domain" description="GRF-type" evidence="6">
    <location>
        <begin position="17"/>
        <end position="58"/>
    </location>
</feature>
<evidence type="ECO:0000256" key="1">
    <source>
        <dbReference type="ARBA" id="ARBA00022723"/>
    </source>
</evidence>
<keyword evidence="1" id="KW-0479">Metal-binding</keyword>